<evidence type="ECO:0000256" key="7">
    <source>
        <dbReference type="SAM" id="Phobius"/>
    </source>
</evidence>
<dbReference type="Pfam" id="PF01544">
    <property type="entry name" value="CorA"/>
    <property type="match status" value="1"/>
</dbReference>
<reference evidence="8 9" key="1">
    <citation type="submission" date="2024-09" db="EMBL/GenBank/DDBJ databases">
        <title>Itraconazole resistance in Madurella fahalii resulting from another homologue of gene encoding cytochrome P450 14-alpha sterol demethylase (CYP51).</title>
        <authorList>
            <person name="Yoshioka I."/>
            <person name="Fahal A.H."/>
            <person name="Kaneko S."/>
            <person name="Yaguchi T."/>
        </authorList>
    </citation>
    <scope>NUCLEOTIDE SEQUENCE [LARGE SCALE GENOMIC DNA]</scope>
    <source>
        <strain evidence="8 9">IFM 68171</strain>
    </source>
</reference>
<feature type="coiled-coil region" evidence="5">
    <location>
        <begin position="1270"/>
        <end position="1297"/>
    </location>
</feature>
<dbReference type="RefSeq" id="XP_070920353.1">
    <property type="nucleotide sequence ID" value="XM_071064252.1"/>
</dbReference>
<dbReference type="InterPro" id="IPR045863">
    <property type="entry name" value="CorA_TM1_TM2"/>
</dbReference>
<accession>A0ABQ0GLH4</accession>
<evidence type="ECO:0000256" key="1">
    <source>
        <dbReference type="ARBA" id="ARBA00004651"/>
    </source>
</evidence>
<comment type="subcellular location">
    <subcellularLocation>
        <location evidence="1">Cell membrane</location>
        <topology evidence="1">Multi-pass membrane protein</topology>
    </subcellularLocation>
</comment>
<evidence type="ECO:0000256" key="2">
    <source>
        <dbReference type="ARBA" id="ARBA00022692"/>
    </source>
</evidence>
<feature type="region of interest" description="Disordered" evidence="6">
    <location>
        <begin position="716"/>
        <end position="810"/>
    </location>
</feature>
<feature type="region of interest" description="Disordered" evidence="6">
    <location>
        <begin position="532"/>
        <end position="638"/>
    </location>
</feature>
<evidence type="ECO:0000313" key="9">
    <source>
        <dbReference type="Proteomes" id="UP001628179"/>
    </source>
</evidence>
<dbReference type="GeneID" id="98179575"/>
<feature type="compositionally biased region" description="Polar residues" evidence="6">
    <location>
        <begin position="786"/>
        <end position="810"/>
    </location>
</feature>
<feature type="compositionally biased region" description="Basic and acidic residues" evidence="6">
    <location>
        <begin position="554"/>
        <end position="566"/>
    </location>
</feature>
<dbReference type="Proteomes" id="UP001628179">
    <property type="component" value="Unassembled WGS sequence"/>
</dbReference>
<feature type="region of interest" description="Disordered" evidence="6">
    <location>
        <begin position="1390"/>
        <end position="1409"/>
    </location>
</feature>
<keyword evidence="5" id="KW-0175">Coiled coil</keyword>
<dbReference type="InterPro" id="IPR002523">
    <property type="entry name" value="MgTranspt_CorA/ZnTranspt_ZntB"/>
</dbReference>
<comment type="caution">
    <text evidence="8">The sequence shown here is derived from an EMBL/GenBank/DDBJ whole genome shotgun (WGS) entry which is preliminary data.</text>
</comment>
<feature type="region of interest" description="Disordered" evidence="6">
    <location>
        <begin position="992"/>
        <end position="1016"/>
    </location>
</feature>
<keyword evidence="2 7" id="KW-0812">Transmembrane</keyword>
<feature type="compositionally biased region" description="Basic residues" evidence="6">
    <location>
        <begin position="603"/>
        <end position="614"/>
    </location>
</feature>
<dbReference type="Gene3D" id="1.20.58.340">
    <property type="entry name" value="Magnesium transport protein CorA, transmembrane region"/>
    <property type="match status" value="1"/>
</dbReference>
<feature type="compositionally biased region" description="Basic and acidic residues" evidence="6">
    <location>
        <begin position="172"/>
        <end position="187"/>
    </location>
</feature>
<feature type="compositionally biased region" description="Basic and acidic residues" evidence="6">
    <location>
        <begin position="45"/>
        <end position="55"/>
    </location>
</feature>
<protein>
    <submittedName>
        <fullName evidence="8">Uncharacterized protein</fullName>
    </submittedName>
</protein>
<dbReference type="SUPFAM" id="SSF144083">
    <property type="entry name" value="Magnesium transport protein CorA, transmembrane region"/>
    <property type="match status" value="1"/>
</dbReference>
<feature type="transmembrane region" description="Helical" evidence="7">
    <location>
        <begin position="1341"/>
        <end position="1363"/>
    </location>
</feature>
<gene>
    <name evidence="8" type="ORF">MFIFM68171_08833</name>
</gene>
<feature type="compositionally biased region" description="Polar residues" evidence="6">
    <location>
        <begin position="59"/>
        <end position="68"/>
    </location>
</feature>
<sequence>MEAGPSSGAAAERQPRIEDETLSEGAAPTVTIVEREAEVAAADDNASRPRSESRPRLRNQSSPNSSSGRADRLSYLEEEDEHYSRKPRIRRRESQTRYRRDRERERVHIDYRRDLRTARGPILPPPQHGAPFILRRDDHSPRRIREYSPEGYRYREYSSRSRSREYSPAGYRYREYSSRSRSREYSPRGRSPSPSEWSTYDIDLDGDEPRSPDEPLPQEWTQPRTILEDGTATELIVAQSIEHRLSKSGLERIVLLSPSRPPPSSGSTSQEREKSRVQFRWLHVQPNTPEADDVEPAFQALEHQFLSLETGPVLFLGTIGVDRLHAQTLLRASRGYDVGDERELSQVARKMGVGGGRDVLHTAALWCLSLGPGVMITLCCLPSTDLRRDLIEIDDRAGRGFYTVQVKLQDRELYHSIVIDPDCSYVDFLQHAVAVATSGTQVRDAAKYDILYGSQTSGDAEKLEQLEVLTPSRWLKLLGSDESHNDKALVVYKRDQKAISRVNSEKRPEPVFVRDTYAHRYGFDSNQTRRTAGEIVIRRRSETRRESPPVPVHSDLETERHVEVRRCSTGRYPSDDNSPVIERERGIVRRRRSSSTDSDTRWHRGRSRWLRRRERAYDSDSNDTPAAEQETPPLDDSGAVTVAPFFAWRVKSMADMDAVSGDQNNNSTNPMTDVAIHNLFRILGKINESLLSSESGIKEVYSQAYKCTEENLLKRHPDLTRDMVPGLNTSPTVQRDGAGQEADQEKKGGPADNGSTQPPATFPPDSVRVGSASQEQKTARQEKIGPSNTGDKQAPVTSQADPQGSAGHSTSVMLMHPADAFGKQLLEISQAIIRRFLPKDEHSIYHAVCERFWGSVDEAIRQVRWSTEPSGALWTIRDVDTMSGAAGGSGGVTAKRPYAGCTACSMATKYPSASAALQHLHTVHFECPLGEPAAGKTKDRPHDDPCYAYIKSLTDTHSNAPEIENIAKEFISHLSDFSGSLNKIQWLIATNSQDNPHRRRSGPNLPQPPTKPTIRPQLPRSLVYAFDELVSYYILQAKRLSLQNRGIGLSARNNADLESLQALNRSERLALRCSDIRARLQGYLQQARRDVILSRGAGHGGASGAGGDDDTDTAALGVQAFDTTSFMRALVRSALDTTFSAPLPPKRTAGTGASVGPGRLKVGKHIQVWDVVGMYSEYSKHLHVEAARRPRRRLFLDIHALEDELAALEALLDVNLDWINLTLDNFPAPDKAFAGRPWMEDERSAWKRRYREVRTMEVERYYLLSRRDAVQAKLDEVQNLQKSASALRERVRQLIEITDEDHGKAIRVFTIVTVLFLPMTFVSGFFGMNTVDIRDIGATQSLYWTIAVPVTIVVLAIALAYGYKGDEISDWIRDRISLWKSNRVPRSAVVAAQRKPQTSATDGRRAEWAGTDAGAKEVWRTVRNSVRRRKRRQDMDMTRKSTFQSDILP</sequence>
<feature type="region of interest" description="Disordered" evidence="6">
    <location>
        <begin position="255"/>
        <end position="275"/>
    </location>
</feature>
<organism evidence="8 9">
    <name type="scientific">Madurella fahalii</name>
    <dbReference type="NCBI Taxonomy" id="1157608"/>
    <lineage>
        <taxon>Eukaryota</taxon>
        <taxon>Fungi</taxon>
        <taxon>Dikarya</taxon>
        <taxon>Ascomycota</taxon>
        <taxon>Pezizomycotina</taxon>
        <taxon>Sordariomycetes</taxon>
        <taxon>Sordariomycetidae</taxon>
        <taxon>Sordariales</taxon>
        <taxon>Sordariales incertae sedis</taxon>
        <taxon>Madurella</taxon>
    </lineage>
</organism>
<feature type="region of interest" description="Disordered" evidence="6">
    <location>
        <begin position="1"/>
        <end position="227"/>
    </location>
</feature>
<evidence type="ECO:0000256" key="4">
    <source>
        <dbReference type="ARBA" id="ARBA00023136"/>
    </source>
</evidence>
<feature type="transmembrane region" description="Helical" evidence="7">
    <location>
        <begin position="1308"/>
        <end position="1329"/>
    </location>
</feature>
<name>A0ABQ0GLH4_9PEZI</name>
<proteinExistence type="predicted"/>
<evidence type="ECO:0000256" key="3">
    <source>
        <dbReference type="ARBA" id="ARBA00022989"/>
    </source>
</evidence>
<evidence type="ECO:0000256" key="6">
    <source>
        <dbReference type="SAM" id="MobiDB-lite"/>
    </source>
</evidence>
<keyword evidence="3 7" id="KW-1133">Transmembrane helix</keyword>
<feature type="region of interest" description="Disordered" evidence="6">
    <location>
        <begin position="1429"/>
        <end position="1449"/>
    </location>
</feature>
<keyword evidence="9" id="KW-1185">Reference proteome</keyword>
<dbReference type="EMBL" id="BAAFSV010000005">
    <property type="protein sequence ID" value="GAB1318623.1"/>
    <property type="molecule type" value="Genomic_DNA"/>
</dbReference>
<dbReference type="PANTHER" id="PTHR46494:SF1">
    <property type="entry name" value="CORA FAMILY METAL ION TRANSPORTER (EUROFUNG)"/>
    <property type="match status" value="1"/>
</dbReference>
<feature type="compositionally biased region" description="Polar residues" evidence="6">
    <location>
        <begin position="1440"/>
        <end position="1449"/>
    </location>
</feature>
<evidence type="ECO:0000256" key="5">
    <source>
        <dbReference type="SAM" id="Coils"/>
    </source>
</evidence>
<evidence type="ECO:0000313" key="8">
    <source>
        <dbReference type="EMBL" id="GAB1318623.1"/>
    </source>
</evidence>
<feature type="compositionally biased region" description="Basic and acidic residues" evidence="6">
    <location>
        <begin position="92"/>
        <end position="117"/>
    </location>
</feature>
<keyword evidence="4 7" id="KW-0472">Membrane</keyword>
<feature type="compositionally biased region" description="Basic and acidic residues" evidence="6">
    <location>
        <begin position="134"/>
        <end position="165"/>
    </location>
</feature>
<dbReference type="PANTHER" id="PTHR46494">
    <property type="entry name" value="CORA FAMILY METAL ION TRANSPORTER (EUROFUNG)"/>
    <property type="match status" value="1"/>
</dbReference>
<feature type="compositionally biased region" description="Basic and acidic residues" evidence="6">
    <location>
        <begin position="536"/>
        <end position="547"/>
    </location>
</feature>